<name>A0A8H5ATP8_9AGAR</name>
<comment type="caution">
    <text evidence="2">The sequence shown here is derived from an EMBL/GenBank/DDBJ whole genome shotgun (WGS) entry which is preliminary data.</text>
</comment>
<feature type="compositionally biased region" description="Low complexity" evidence="1">
    <location>
        <begin position="790"/>
        <end position="808"/>
    </location>
</feature>
<feature type="compositionally biased region" description="Low complexity" evidence="1">
    <location>
        <begin position="75"/>
        <end position="87"/>
    </location>
</feature>
<feature type="compositionally biased region" description="Basic and acidic residues" evidence="1">
    <location>
        <begin position="265"/>
        <end position="278"/>
    </location>
</feature>
<feature type="region of interest" description="Disordered" evidence="1">
    <location>
        <begin position="232"/>
        <end position="284"/>
    </location>
</feature>
<feature type="region of interest" description="Disordered" evidence="1">
    <location>
        <begin position="663"/>
        <end position="750"/>
    </location>
</feature>
<protein>
    <submittedName>
        <fullName evidence="2">Uncharacterized protein</fullName>
    </submittedName>
</protein>
<feature type="region of interest" description="Disordered" evidence="1">
    <location>
        <begin position="488"/>
        <end position="508"/>
    </location>
</feature>
<dbReference type="SUPFAM" id="SSF57850">
    <property type="entry name" value="RING/U-box"/>
    <property type="match status" value="1"/>
</dbReference>
<feature type="compositionally biased region" description="Basic and acidic residues" evidence="1">
    <location>
        <begin position="59"/>
        <end position="71"/>
    </location>
</feature>
<dbReference type="EMBL" id="JAACJJ010000057">
    <property type="protein sequence ID" value="KAF5310561.1"/>
    <property type="molecule type" value="Genomic_DNA"/>
</dbReference>
<feature type="compositionally biased region" description="Low complexity" evidence="1">
    <location>
        <begin position="817"/>
        <end position="828"/>
    </location>
</feature>
<reference evidence="2 3" key="1">
    <citation type="journal article" date="2020" name="ISME J.">
        <title>Uncovering the hidden diversity of litter-decomposition mechanisms in mushroom-forming fungi.</title>
        <authorList>
            <person name="Floudas D."/>
            <person name="Bentzer J."/>
            <person name="Ahren D."/>
            <person name="Johansson T."/>
            <person name="Persson P."/>
            <person name="Tunlid A."/>
        </authorList>
    </citation>
    <scope>NUCLEOTIDE SEQUENCE [LARGE SCALE GENOMIC DNA]</scope>
    <source>
        <strain evidence="2 3">CBS 101986</strain>
    </source>
</reference>
<keyword evidence="3" id="KW-1185">Reference proteome</keyword>
<feature type="compositionally biased region" description="Low complexity" evidence="1">
    <location>
        <begin position="34"/>
        <end position="43"/>
    </location>
</feature>
<dbReference type="AlphaFoldDB" id="A0A8H5ATP8"/>
<feature type="region of interest" description="Disordered" evidence="1">
    <location>
        <begin position="790"/>
        <end position="837"/>
    </location>
</feature>
<gene>
    <name evidence="2" type="ORF">D9619_007868</name>
</gene>
<dbReference type="OrthoDB" id="8062037at2759"/>
<evidence type="ECO:0000313" key="2">
    <source>
        <dbReference type="EMBL" id="KAF5310561.1"/>
    </source>
</evidence>
<feature type="region of interest" description="Disordered" evidence="1">
    <location>
        <begin position="876"/>
        <end position="905"/>
    </location>
</feature>
<feature type="compositionally biased region" description="Basic and acidic residues" evidence="1">
    <location>
        <begin position="728"/>
        <end position="740"/>
    </location>
</feature>
<evidence type="ECO:0000256" key="1">
    <source>
        <dbReference type="SAM" id="MobiDB-lite"/>
    </source>
</evidence>
<feature type="region of interest" description="Disordered" evidence="1">
    <location>
        <begin position="1"/>
        <end position="117"/>
    </location>
</feature>
<accession>A0A8H5ATP8</accession>
<dbReference type="Proteomes" id="UP000567179">
    <property type="component" value="Unassembled WGS sequence"/>
</dbReference>
<sequence length="981" mass="105334">MAPQRNADAANISPYRYPYVSQSSSTLGPGPSNASSAQEASEQPGRTDSKGKKGKVRPQRAERSPREEEPKFNTGPRNLRAGAPAANRGRRGFRIPGRAYPEDQSVPDYPPPSFLEAMNTPPVSMSASTVSLLSASVTNLPLLLPPENTLSSIPESAQPVEVVLSPPTPMAEQPAQLLDEYTPTAEEPTPVDTTSDSDTESLFIIDMHSVPVGSTDFPRGKRKSKTDWLLRRGGENKGKTSMEFMKQNGDTTPKTKPVRLPPLEIDPKPTSDQLKRGLETPLSSPRRKLLSLSPLRTMFPPKSPVHDGRAMTAHPLPSPTLYGASRSAFFRSSSSLATVFLPSLPSISGNKGENLTRKIFSHKAKDRSSLTVPAEQSKPSAEDLNRWELLNKSAYANVDEQGIEHPESLMSAMAAFRSVDTLGGSPTRSQGFSFSGGGPNYNNQSRVQFRESTEMILDTSELSLRDLKVHHSSPAFIDRPLNRKTLVSPSTTTLTGRSSNVTTPTVSNFTSPSTATLTSRSSDFTNVSSSAMSLSNLSLPLTPVRAMTPPSTLLAKRATIQPTITAYPSPLRVDAKPMLTLNNQSTSAFILQKALETPLPATPLLRAQFDYVGSPNGETYSAAIVQVPDMLSDSFSDQAPSTSSSRIPPLNVLTVISSHQPHIASPSLDSPISASDVLSPLEEPMTPTRHHYTGRPLPRPPPSITVTTPRAGSGVDSTYDAAPWTPDLQHDGADKDEHPRSYANNPCPEGLLIDLEDTTLDYSPVSGSSTPRSDVVESLVGRHLPGMMSHSASSVSLSMNASATPGLSGTQGGGAGTPPSLRSLTPSPVRTPPQQQGAEVFSELTDLDLLLARVAERAARDGSDYETLLMVSELIGPATPPRRRSPSPSAPGQVPGPASASASINPNSNGNICLIGRIEFARRRQTGDGRIKVKIKLFDVSVDKCAVCLSQFRDHEMAVMTSVCQHAFHERVPLDTDMDIR</sequence>
<feature type="compositionally biased region" description="Low complexity" evidence="1">
    <location>
        <begin position="886"/>
        <end position="905"/>
    </location>
</feature>
<proteinExistence type="predicted"/>
<evidence type="ECO:0000313" key="3">
    <source>
        <dbReference type="Proteomes" id="UP000567179"/>
    </source>
</evidence>
<organism evidence="2 3">
    <name type="scientific">Psilocybe cf. subviscida</name>
    <dbReference type="NCBI Taxonomy" id="2480587"/>
    <lineage>
        <taxon>Eukaryota</taxon>
        <taxon>Fungi</taxon>
        <taxon>Dikarya</taxon>
        <taxon>Basidiomycota</taxon>
        <taxon>Agaricomycotina</taxon>
        <taxon>Agaricomycetes</taxon>
        <taxon>Agaricomycetidae</taxon>
        <taxon>Agaricales</taxon>
        <taxon>Agaricineae</taxon>
        <taxon>Strophariaceae</taxon>
        <taxon>Psilocybe</taxon>
    </lineage>
</organism>